<proteinExistence type="predicted"/>
<feature type="transmembrane region" description="Helical" evidence="9">
    <location>
        <begin position="98"/>
        <end position="115"/>
    </location>
</feature>
<keyword evidence="6 9" id="KW-0472">Membrane</keyword>
<dbReference type="GO" id="GO:0005886">
    <property type="term" value="C:plasma membrane"/>
    <property type="evidence" value="ECO:0007669"/>
    <property type="project" value="UniProtKB-SubCell"/>
</dbReference>
<evidence type="ECO:0000259" key="10">
    <source>
        <dbReference type="PROSITE" id="PS50262"/>
    </source>
</evidence>
<keyword evidence="5" id="KW-0297">G-protein coupled receptor</keyword>
<dbReference type="GO" id="GO:0007268">
    <property type="term" value="P:chemical synaptic transmission"/>
    <property type="evidence" value="ECO:0007669"/>
    <property type="project" value="TreeGrafter"/>
</dbReference>
<evidence type="ECO:0000256" key="1">
    <source>
        <dbReference type="ARBA" id="ARBA00004651"/>
    </source>
</evidence>
<dbReference type="GO" id="GO:0007187">
    <property type="term" value="P:G protein-coupled receptor signaling pathway, coupled to cyclic nucleotide second messenger"/>
    <property type="evidence" value="ECO:0007669"/>
    <property type="project" value="TreeGrafter"/>
</dbReference>
<dbReference type="PANTHER" id="PTHR24247">
    <property type="entry name" value="5-HYDROXYTRYPTAMINE RECEPTOR"/>
    <property type="match status" value="1"/>
</dbReference>
<dbReference type="SUPFAM" id="SSF81321">
    <property type="entry name" value="Family A G protein-coupled receptor-like"/>
    <property type="match status" value="1"/>
</dbReference>
<evidence type="ECO:0000256" key="3">
    <source>
        <dbReference type="ARBA" id="ARBA00022692"/>
    </source>
</evidence>
<accession>A0A8S3ZBH1</accession>
<dbReference type="AlphaFoldDB" id="A0A8S3ZBH1"/>
<dbReference type="Pfam" id="PF00001">
    <property type="entry name" value="7tm_1"/>
    <property type="match status" value="1"/>
</dbReference>
<evidence type="ECO:0000256" key="5">
    <source>
        <dbReference type="ARBA" id="ARBA00023040"/>
    </source>
</evidence>
<dbReference type="EMBL" id="CAJHNH020002100">
    <property type="protein sequence ID" value="CAG5125558.1"/>
    <property type="molecule type" value="Genomic_DNA"/>
</dbReference>
<dbReference type="PROSITE" id="PS50262">
    <property type="entry name" value="G_PROTEIN_RECEP_F1_2"/>
    <property type="match status" value="1"/>
</dbReference>
<evidence type="ECO:0000256" key="6">
    <source>
        <dbReference type="ARBA" id="ARBA00023136"/>
    </source>
</evidence>
<gene>
    <name evidence="11" type="ORF">CUNI_LOCUS11116</name>
</gene>
<organism evidence="11 12">
    <name type="scientific">Candidula unifasciata</name>
    <dbReference type="NCBI Taxonomy" id="100452"/>
    <lineage>
        <taxon>Eukaryota</taxon>
        <taxon>Metazoa</taxon>
        <taxon>Spiralia</taxon>
        <taxon>Lophotrochozoa</taxon>
        <taxon>Mollusca</taxon>
        <taxon>Gastropoda</taxon>
        <taxon>Heterobranchia</taxon>
        <taxon>Euthyneura</taxon>
        <taxon>Panpulmonata</taxon>
        <taxon>Eupulmonata</taxon>
        <taxon>Stylommatophora</taxon>
        <taxon>Helicina</taxon>
        <taxon>Helicoidea</taxon>
        <taxon>Geomitridae</taxon>
        <taxon>Candidula</taxon>
    </lineage>
</organism>
<dbReference type="Gene3D" id="1.20.1070.10">
    <property type="entry name" value="Rhodopsin 7-helix transmembrane proteins"/>
    <property type="match status" value="1"/>
</dbReference>
<feature type="transmembrane region" description="Helical" evidence="9">
    <location>
        <begin position="136"/>
        <end position="158"/>
    </location>
</feature>
<evidence type="ECO:0000256" key="2">
    <source>
        <dbReference type="ARBA" id="ARBA00022475"/>
    </source>
</evidence>
<reference evidence="11" key="1">
    <citation type="submission" date="2021-04" db="EMBL/GenBank/DDBJ databases">
        <authorList>
            <consortium name="Molecular Ecology Group"/>
        </authorList>
    </citation>
    <scope>NUCLEOTIDE SEQUENCE</scope>
</reference>
<evidence type="ECO:0000256" key="4">
    <source>
        <dbReference type="ARBA" id="ARBA00022989"/>
    </source>
</evidence>
<keyword evidence="12" id="KW-1185">Reference proteome</keyword>
<dbReference type="GO" id="GO:0004993">
    <property type="term" value="F:G protein-coupled serotonin receptor activity"/>
    <property type="evidence" value="ECO:0007669"/>
    <property type="project" value="TreeGrafter"/>
</dbReference>
<feature type="transmembrane region" description="Helical" evidence="9">
    <location>
        <begin position="58"/>
        <end position="78"/>
    </location>
</feature>
<evidence type="ECO:0000256" key="8">
    <source>
        <dbReference type="ARBA" id="ARBA00023224"/>
    </source>
</evidence>
<evidence type="ECO:0000313" key="12">
    <source>
        <dbReference type="Proteomes" id="UP000678393"/>
    </source>
</evidence>
<evidence type="ECO:0000313" key="11">
    <source>
        <dbReference type="EMBL" id="CAG5125558.1"/>
    </source>
</evidence>
<dbReference type="GO" id="GO:0030594">
    <property type="term" value="F:neurotransmitter receptor activity"/>
    <property type="evidence" value="ECO:0007669"/>
    <property type="project" value="TreeGrafter"/>
</dbReference>
<protein>
    <recommendedName>
        <fullName evidence="10">G-protein coupled receptors family 1 profile domain-containing protein</fullName>
    </recommendedName>
</protein>
<evidence type="ECO:0000256" key="9">
    <source>
        <dbReference type="SAM" id="Phobius"/>
    </source>
</evidence>
<keyword evidence="8" id="KW-0807">Transducer</keyword>
<evidence type="ECO:0000256" key="7">
    <source>
        <dbReference type="ARBA" id="ARBA00023170"/>
    </source>
</evidence>
<dbReference type="PRINTS" id="PR00237">
    <property type="entry name" value="GPCRRHODOPSN"/>
</dbReference>
<keyword evidence="2" id="KW-1003">Cell membrane</keyword>
<sequence>MAEAEPTTLGPARIPRTYFEILSATLPMVAITVITISANGAILAMFLSRRALRRCKNVYFMSLAFSDFLVGLSMPYKLTRDLHRSWDTGWGCRVYQTVKQSLAYASFLSIFLITVDKWRAMHYPLSYRQRNTKYRALSAVILIWCISFFIFSLPQIWWEEHLEAWRSSSGHTAKLMSLDNSNFSQDTRLQTPEEGASVGTLGVCPEGYQLSLTLTIFSATCYLLPVAAMLIFDIILYLKIKRRKSVEVQRSTSVTDTYFMTLKRPAMELSESCRSLAGDDDASKELLLKNSETRPFNKHLALGSRGERRHSSLPSISPILKGRTSSGRRVSMPESNAGACRYVGRKWSEDMVHDILVKQDKRTTLCLCLMLVLLIVCWLPHAVVSILNASCWCFFGATLTTTSWLYQLDHALNPFLYGIMYVQFKNVLKQWLFIERVHAFKMRDTLILRNLQRKFDAEENHAENSPSAPARFNHFRSLPDDVTDRPHIGRCRQYSVIIGDKDIGSNNITHICYNWGQGHR</sequence>
<comment type="subcellular location">
    <subcellularLocation>
        <location evidence="1">Cell membrane</location>
        <topology evidence="1">Multi-pass membrane protein</topology>
    </subcellularLocation>
</comment>
<dbReference type="OrthoDB" id="6159456at2759"/>
<dbReference type="GO" id="GO:0030425">
    <property type="term" value="C:dendrite"/>
    <property type="evidence" value="ECO:0007669"/>
    <property type="project" value="TreeGrafter"/>
</dbReference>
<keyword evidence="7" id="KW-0675">Receptor</keyword>
<keyword evidence="3 9" id="KW-0812">Transmembrane</keyword>
<feature type="transmembrane region" description="Helical" evidence="9">
    <location>
        <begin position="365"/>
        <end position="387"/>
    </location>
</feature>
<dbReference type="InterPro" id="IPR017452">
    <property type="entry name" value="GPCR_Rhodpsn_7TM"/>
</dbReference>
<comment type="caution">
    <text evidence="11">The sequence shown here is derived from an EMBL/GenBank/DDBJ whole genome shotgun (WGS) entry which is preliminary data.</text>
</comment>
<keyword evidence="4 9" id="KW-1133">Transmembrane helix</keyword>
<feature type="transmembrane region" description="Helical" evidence="9">
    <location>
        <begin position="21"/>
        <end position="46"/>
    </location>
</feature>
<dbReference type="InterPro" id="IPR000276">
    <property type="entry name" value="GPCR_Rhodpsn"/>
</dbReference>
<dbReference type="Proteomes" id="UP000678393">
    <property type="component" value="Unassembled WGS sequence"/>
</dbReference>
<dbReference type="GO" id="GO:0045202">
    <property type="term" value="C:synapse"/>
    <property type="evidence" value="ECO:0007669"/>
    <property type="project" value="GOC"/>
</dbReference>
<feature type="transmembrane region" description="Helical" evidence="9">
    <location>
        <begin position="216"/>
        <end position="238"/>
    </location>
</feature>
<name>A0A8S3ZBH1_9EUPU</name>
<feature type="domain" description="G-protein coupled receptors family 1 profile" evidence="10">
    <location>
        <begin position="38"/>
        <end position="417"/>
    </location>
</feature>